<protein>
    <submittedName>
        <fullName evidence="2">Helix-turn-helix transcriptional regulator</fullName>
    </submittedName>
</protein>
<dbReference type="InterPro" id="IPR010982">
    <property type="entry name" value="Lambda_DNA-bd_dom_sf"/>
</dbReference>
<proteinExistence type="predicted"/>
<dbReference type="PROSITE" id="PS50943">
    <property type="entry name" value="HTH_CROC1"/>
    <property type="match status" value="1"/>
</dbReference>
<name>A0AB37HMY5_MAMSC</name>
<evidence type="ECO:0000313" key="3">
    <source>
        <dbReference type="Proteomes" id="UP000640299"/>
    </source>
</evidence>
<dbReference type="AlphaFoldDB" id="A0AB37HMY5"/>
<dbReference type="RefSeq" id="WP_204178101.1">
    <property type="nucleotide sequence ID" value="NZ_CP069389.1"/>
</dbReference>
<dbReference type="SMART" id="SM00530">
    <property type="entry name" value="HTH_XRE"/>
    <property type="match status" value="1"/>
</dbReference>
<organism evidence="2 3">
    <name type="scientific">Mammaliicoccus sciuri</name>
    <name type="common">Staphylococcus sciuri</name>
    <dbReference type="NCBI Taxonomy" id="1296"/>
    <lineage>
        <taxon>Bacteria</taxon>
        <taxon>Bacillati</taxon>
        <taxon>Bacillota</taxon>
        <taxon>Bacilli</taxon>
        <taxon>Bacillales</taxon>
        <taxon>Staphylococcaceae</taxon>
        <taxon>Mammaliicoccus</taxon>
    </lineage>
</organism>
<dbReference type="GO" id="GO:0003677">
    <property type="term" value="F:DNA binding"/>
    <property type="evidence" value="ECO:0007669"/>
    <property type="project" value="InterPro"/>
</dbReference>
<dbReference type="InterPro" id="IPR001387">
    <property type="entry name" value="Cro/C1-type_HTH"/>
</dbReference>
<gene>
    <name evidence="2" type="ORF">JRU67_04420</name>
</gene>
<dbReference type="Proteomes" id="UP000640299">
    <property type="component" value="Chromosome"/>
</dbReference>
<dbReference type="EMBL" id="CP069389">
    <property type="protein sequence ID" value="QRN92057.1"/>
    <property type="molecule type" value="Genomic_DNA"/>
</dbReference>
<dbReference type="CDD" id="cd00093">
    <property type="entry name" value="HTH_XRE"/>
    <property type="match status" value="1"/>
</dbReference>
<dbReference type="Pfam" id="PF01381">
    <property type="entry name" value="HTH_3"/>
    <property type="match status" value="1"/>
</dbReference>
<dbReference type="Gene3D" id="1.10.260.40">
    <property type="entry name" value="lambda repressor-like DNA-binding domains"/>
    <property type="match status" value="1"/>
</dbReference>
<feature type="domain" description="HTH cro/C1-type" evidence="1">
    <location>
        <begin position="10"/>
        <end position="65"/>
    </location>
</feature>
<sequence length="200" mass="23664">MSSMNLGSYLKSVREEKNITVRSLAELIKFSPTYISSVENNKKKNPSQKFLEAYIYGLAETIEDIREIKKNVNSLSENKYFNDESLIDAFLQGNAPNIMNVNKGSITTDERFDFPVNDISFHLNDKYNFKYFRKIRMSDQDREYIYNFINEYFIRKLEIKKDEVSYQNQNDSINEVVAEKHLNDYNNLIKKLKNPNDLNY</sequence>
<accession>A0AB37HMY5</accession>
<evidence type="ECO:0000259" key="1">
    <source>
        <dbReference type="PROSITE" id="PS50943"/>
    </source>
</evidence>
<evidence type="ECO:0000313" key="2">
    <source>
        <dbReference type="EMBL" id="QRN92057.1"/>
    </source>
</evidence>
<dbReference type="SUPFAM" id="SSF47413">
    <property type="entry name" value="lambda repressor-like DNA-binding domains"/>
    <property type="match status" value="1"/>
</dbReference>
<reference evidence="2" key="1">
    <citation type="submission" date="2021-02" db="EMBL/GenBank/DDBJ databases">
        <title>cfr and optrA-positive Staphylococcus spp.</title>
        <authorList>
            <person name="Chen L."/>
        </authorList>
    </citation>
    <scope>NUCLEOTIDE SEQUENCE</scope>
    <source>
        <strain evidence="2">GDQ20D70P</strain>
    </source>
</reference>